<evidence type="ECO:0000259" key="1">
    <source>
        <dbReference type="Pfam" id="PF20032"/>
    </source>
</evidence>
<evidence type="ECO:0000313" key="3">
    <source>
        <dbReference type="Proteomes" id="UP001150924"/>
    </source>
</evidence>
<feature type="domain" description="ADYC" evidence="1">
    <location>
        <begin position="39"/>
        <end position="234"/>
    </location>
</feature>
<keyword evidence="3" id="KW-1185">Reference proteome</keyword>
<dbReference type="Pfam" id="PF20032">
    <property type="entry name" value="ADYC"/>
    <property type="match status" value="1"/>
</dbReference>
<dbReference type="AlphaFoldDB" id="A0A9X3EJI9"/>
<reference evidence="2" key="1">
    <citation type="submission" date="2022-11" db="EMBL/GenBank/DDBJ databases">
        <title>Minimal conservation of predation-associated metabolite biosynthetic gene clusters underscores biosynthetic potential of Myxococcota including descriptions for ten novel species: Archangium lansinium sp. nov., Myxococcus landrumus sp. nov., Nannocystis bai.</title>
        <authorList>
            <person name="Ahearne A."/>
            <person name="Stevens C."/>
            <person name="Phillips K."/>
        </authorList>
    </citation>
    <scope>NUCLEOTIDE SEQUENCE</scope>
    <source>
        <strain evidence="2">Na p29</strain>
    </source>
</reference>
<dbReference type="Proteomes" id="UP001150924">
    <property type="component" value="Unassembled WGS sequence"/>
</dbReference>
<organism evidence="2 3">
    <name type="scientific">Nannocystis pusilla</name>
    <dbReference type="NCBI Taxonomy" id="889268"/>
    <lineage>
        <taxon>Bacteria</taxon>
        <taxon>Pseudomonadati</taxon>
        <taxon>Myxococcota</taxon>
        <taxon>Polyangia</taxon>
        <taxon>Nannocystales</taxon>
        <taxon>Nannocystaceae</taxon>
        <taxon>Nannocystis</taxon>
    </lineage>
</organism>
<evidence type="ECO:0000313" key="2">
    <source>
        <dbReference type="EMBL" id="MCY1004350.1"/>
    </source>
</evidence>
<dbReference type="InterPro" id="IPR045426">
    <property type="entry name" value="ADYC"/>
</dbReference>
<sequence length="269" mass="29226">MTLVGLSGPPGNAALHPLVVANRDELVVLDENDDVLYSGADLVGWFVLLEKDNDTKWGQIVAYNPTEPPLDDNGRPFTTYAIAFTDASGPIVTTKNVCPTYWNEPSNPVLTIIAGETYDRVGKSVDLIDGDWVTFACKDEAAFKAKALGYEQNVEFAQTGAPATRQQQDATLKMITADYCGTGFSFTEQNTSIFWGNTAGTVVPKVDTNDPDEVEGIEAVWDDSGAICLSTPRKEDVADVLAECPVAIPDCANVNWANMTHEWVTWKPL</sequence>
<proteinExistence type="predicted"/>
<accession>A0A9X3EJI9</accession>
<dbReference type="EMBL" id="JAPNKE010000002">
    <property type="protein sequence ID" value="MCY1004350.1"/>
    <property type="molecule type" value="Genomic_DNA"/>
</dbReference>
<gene>
    <name evidence="2" type="ORF">OV079_01965</name>
</gene>
<protein>
    <submittedName>
        <fullName evidence="2">ADYC domain-containing protein</fullName>
    </submittedName>
</protein>
<name>A0A9X3EJI9_9BACT</name>
<dbReference type="RefSeq" id="WP_267765890.1">
    <property type="nucleotide sequence ID" value="NZ_JAPNKE010000002.1"/>
</dbReference>
<comment type="caution">
    <text evidence="2">The sequence shown here is derived from an EMBL/GenBank/DDBJ whole genome shotgun (WGS) entry which is preliminary data.</text>
</comment>